<evidence type="ECO:0000256" key="1">
    <source>
        <dbReference type="SAM" id="MobiDB-lite"/>
    </source>
</evidence>
<accession>A0A8S5Q2I5</accession>
<dbReference type="EMBL" id="BK015567">
    <property type="protein sequence ID" value="DAE13543.1"/>
    <property type="molecule type" value="Genomic_DNA"/>
</dbReference>
<feature type="region of interest" description="Disordered" evidence="1">
    <location>
        <begin position="60"/>
        <end position="81"/>
    </location>
</feature>
<reference evidence="2" key="1">
    <citation type="journal article" date="2021" name="Proc. Natl. Acad. Sci. U.S.A.">
        <title>A Catalog of Tens of Thousands of Viruses from Human Metagenomes Reveals Hidden Associations with Chronic Diseases.</title>
        <authorList>
            <person name="Tisza M.J."/>
            <person name="Buck C.B."/>
        </authorList>
    </citation>
    <scope>NUCLEOTIDE SEQUENCE</scope>
    <source>
        <strain evidence="2">CtVif31</strain>
    </source>
</reference>
<protein>
    <submittedName>
        <fullName evidence="2">Major head protein</fullName>
    </submittedName>
</protein>
<organism evidence="2">
    <name type="scientific">Siphoviridae sp. ctVif31</name>
    <dbReference type="NCBI Taxonomy" id="2825532"/>
    <lineage>
        <taxon>Viruses</taxon>
        <taxon>Duplodnaviria</taxon>
        <taxon>Heunggongvirae</taxon>
        <taxon>Uroviricota</taxon>
        <taxon>Caudoviricetes</taxon>
    </lineage>
</organism>
<sequence length="215" mass="23194">MTREQAKQALIGMGVAEPSEEQVSKLLDSISTETKKEKDKNVSLKEKAEKADSLEKELEELKKQNMTEAERLEAERKKEKEAVDKELADLKAALAESNKKALTSEITSMFANAGLSTETYASAIKAYASAPYEKPEDAMKEVETFVKGVSEANKTALDTAKAAWEKEALENTPNPGGGSGGKATVKSDAAEFAKAYSAKKNQETKSVDGNAPVNI</sequence>
<feature type="region of interest" description="Disordered" evidence="1">
    <location>
        <begin position="34"/>
        <end position="53"/>
    </location>
</feature>
<proteinExistence type="predicted"/>
<feature type="region of interest" description="Disordered" evidence="1">
    <location>
        <begin position="196"/>
        <end position="215"/>
    </location>
</feature>
<evidence type="ECO:0000313" key="2">
    <source>
        <dbReference type="EMBL" id="DAE13543.1"/>
    </source>
</evidence>
<name>A0A8S5Q2I5_9CAUD</name>
<feature type="region of interest" description="Disordered" evidence="1">
    <location>
        <begin position="165"/>
        <end position="184"/>
    </location>
</feature>